<comment type="caution">
    <text evidence="1">The sequence shown here is derived from an EMBL/GenBank/DDBJ whole genome shotgun (WGS) entry which is preliminary data.</text>
</comment>
<evidence type="ECO:0000313" key="2">
    <source>
        <dbReference type="Proteomes" id="UP000258928"/>
    </source>
</evidence>
<evidence type="ECO:0000313" key="1">
    <source>
        <dbReference type="EMBL" id="SXF91944.1"/>
    </source>
</evidence>
<proteinExistence type="predicted"/>
<dbReference type="Proteomes" id="UP000258928">
    <property type="component" value="Unassembled WGS sequence"/>
</dbReference>
<accession>A0ABD7P0E9</accession>
<organism evidence="1 2">
    <name type="scientific">Klebsiella variicola</name>
    <dbReference type="NCBI Taxonomy" id="244366"/>
    <lineage>
        <taxon>Bacteria</taxon>
        <taxon>Pseudomonadati</taxon>
        <taxon>Pseudomonadota</taxon>
        <taxon>Gammaproteobacteria</taxon>
        <taxon>Enterobacterales</taxon>
        <taxon>Enterobacteriaceae</taxon>
        <taxon>Klebsiella/Raoultella group</taxon>
        <taxon>Klebsiella</taxon>
        <taxon>Klebsiella pneumoniae complex</taxon>
    </lineage>
</organism>
<gene>
    <name evidence="1" type="ORF">SAMEA3729809_00642</name>
</gene>
<reference evidence="1 2" key="1">
    <citation type="submission" date="2018-08" db="EMBL/GenBank/DDBJ databases">
        <authorList>
            <consortium name="Pathogen Informatics"/>
        </authorList>
    </citation>
    <scope>NUCLEOTIDE SEQUENCE [LARGE SCALE GENOMIC DNA]</scope>
    <source>
        <strain evidence="1 2">EuSCAPE_TR218</strain>
    </source>
</reference>
<dbReference type="AlphaFoldDB" id="A0ABD7P0E9"/>
<sequence length="84" mass="9759">MHRDAFFRHCMVMCTGFSLFQRQSVESCRIRDMNSGKPIFSLSYVSHKAFFPGNTNMFCQPALGLSIMHLRQTNHDNVYPFGQH</sequence>
<dbReference type="EMBL" id="UKAS01000002">
    <property type="protein sequence ID" value="SXF91944.1"/>
    <property type="molecule type" value="Genomic_DNA"/>
</dbReference>
<protein>
    <submittedName>
        <fullName evidence="1">Uncharacterized protein</fullName>
    </submittedName>
</protein>
<name>A0ABD7P0E9_KLEVA</name>